<dbReference type="Proteomes" id="UP000654075">
    <property type="component" value="Unassembled WGS sequence"/>
</dbReference>
<reference evidence="1" key="1">
    <citation type="submission" date="2021-02" db="EMBL/GenBank/DDBJ databases">
        <authorList>
            <person name="Dougan E. K."/>
            <person name="Rhodes N."/>
            <person name="Thang M."/>
            <person name="Chan C."/>
        </authorList>
    </citation>
    <scope>NUCLEOTIDE SEQUENCE</scope>
</reference>
<gene>
    <name evidence="1" type="ORF">PGLA1383_LOCUS33098</name>
</gene>
<keyword evidence="2" id="KW-1185">Reference proteome</keyword>
<proteinExistence type="predicted"/>
<dbReference type="AlphaFoldDB" id="A0A813FML2"/>
<organism evidence="1 2">
    <name type="scientific">Polarella glacialis</name>
    <name type="common">Dinoflagellate</name>
    <dbReference type="NCBI Taxonomy" id="89957"/>
    <lineage>
        <taxon>Eukaryota</taxon>
        <taxon>Sar</taxon>
        <taxon>Alveolata</taxon>
        <taxon>Dinophyceae</taxon>
        <taxon>Suessiales</taxon>
        <taxon>Suessiaceae</taxon>
        <taxon>Polarella</taxon>
    </lineage>
</organism>
<evidence type="ECO:0000313" key="1">
    <source>
        <dbReference type="EMBL" id="CAE8615393.1"/>
    </source>
</evidence>
<name>A0A813FML2_POLGL</name>
<sequence length="97" mass="9952">MCAATCKQPRRVAAHLEADAQACDGHAASDGRPLGDAFDAACDGNASDDGTNNAALRRQVAPTAAGDAESGRRFCPFCGVRTGNHHSFCSNCGKSLV</sequence>
<accession>A0A813FML2</accession>
<evidence type="ECO:0008006" key="3">
    <source>
        <dbReference type="Google" id="ProtNLM"/>
    </source>
</evidence>
<protein>
    <recommendedName>
        <fullName evidence="3">Zinc ribbon domain-containing protein</fullName>
    </recommendedName>
</protein>
<evidence type="ECO:0000313" key="2">
    <source>
        <dbReference type="Proteomes" id="UP000654075"/>
    </source>
</evidence>
<dbReference type="EMBL" id="CAJNNV010025622">
    <property type="protein sequence ID" value="CAE8615393.1"/>
    <property type="molecule type" value="Genomic_DNA"/>
</dbReference>
<comment type="caution">
    <text evidence="1">The sequence shown here is derived from an EMBL/GenBank/DDBJ whole genome shotgun (WGS) entry which is preliminary data.</text>
</comment>